<accession>A0AB34ISQ4</accession>
<reference evidence="1 2" key="1">
    <citation type="journal article" date="2024" name="Science">
        <title>Giant polyketide synthase enzymes in the biosynthesis of giant marine polyether toxins.</title>
        <authorList>
            <person name="Fallon T.R."/>
            <person name="Shende V.V."/>
            <person name="Wierzbicki I.H."/>
            <person name="Pendleton A.L."/>
            <person name="Watervoot N.F."/>
            <person name="Auber R.P."/>
            <person name="Gonzalez D.J."/>
            <person name="Wisecaver J.H."/>
            <person name="Moore B.S."/>
        </authorList>
    </citation>
    <scope>NUCLEOTIDE SEQUENCE [LARGE SCALE GENOMIC DNA]</scope>
    <source>
        <strain evidence="1 2">12B1</strain>
    </source>
</reference>
<keyword evidence="2" id="KW-1185">Reference proteome</keyword>
<protein>
    <submittedName>
        <fullName evidence="1">Uncharacterized protein</fullName>
    </submittedName>
</protein>
<gene>
    <name evidence="1" type="ORF">AB1Y20_008531</name>
</gene>
<organism evidence="1 2">
    <name type="scientific">Prymnesium parvum</name>
    <name type="common">Toxic golden alga</name>
    <dbReference type="NCBI Taxonomy" id="97485"/>
    <lineage>
        <taxon>Eukaryota</taxon>
        <taxon>Haptista</taxon>
        <taxon>Haptophyta</taxon>
        <taxon>Prymnesiophyceae</taxon>
        <taxon>Prymnesiales</taxon>
        <taxon>Prymnesiaceae</taxon>
        <taxon>Prymnesium</taxon>
    </lineage>
</organism>
<dbReference type="EMBL" id="JBGBPQ010000019">
    <property type="protein sequence ID" value="KAL1504754.1"/>
    <property type="molecule type" value="Genomic_DNA"/>
</dbReference>
<evidence type="ECO:0000313" key="1">
    <source>
        <dbReference type="EMBL" id="KAL1504754.1"/>
    </source>
</evidence>
<name>A0AB34ISQ4_PRYPA</name>
<sequence>MADDVDEKGSTYTVGCRLDKLLPNAQHVDAIRAAVERMQRVMIDTCDLMNLYIRDRLQNHEGSGLEHVFERNWLLYAMNEVTAGSDRATHLPALTSVRVAHMGGLVRSPRASLRQLMSNQRTNLAAVASTNIWLHFRARLVRVVTTAMRLPKEEYDALSTEERKERAIQIRSIAVDIIRPAGAAYKSSEQYHAVVDARRNILGIDEAVGGTTKYGQQCKRNTLRLVNNQPYCWQHVEQIHSLSSRKCGEPSNQNTASADEILAFMEQNFSSLTVDKVQMDPEQNTDRVPIVQGGEVIPNEYVVRYECGVNVFCPENPGGFKEDMLSVKVLVTPLGACSDCFWIRQSEGVEISFPLHVYIPLRDECEYIKVLHYDDACVDGETNSLLVGSQAEVLEHDVWLLSGYVEIKVHHMCAIVTARSTAAENIPYYSRPWLCKVQVENCTGYFLKLDVQNIEMLSRRTNTGLSAGLTGGGLQRDQETTLVAAEVGLKLLFYLEPNETLYLKVRECSNVTANPKCHVSVRYEDEWKEHETFPISFGMAPYRIELKQSLKNIWDGVL</sequence>
<evidence type="ECO:0000313" key="2">
    <source>
        <dbReference type="Proteomes" id="UP001515480"/>
    </source>
</evidence>
<dbReference type="AlphaFoldDB" id="A0AB34ISQ4"/>
<comment type="caution">
    <text evidence="1">The sequence shown here is derived from an EMBL/GenBank/DDBJ whole genome shotgun (WGS) entry which is preliminary data.</text>
</comment>
<dbReference type="Proteomes" id="UP001515480">
    <property type="component" value="Unassembled WGS sequence"/>
</dbReference>
<proteinExistence type="predicted"/>